<evidence type="ECO:0000313" key="4">
    <source>
        <dbReference type="EMBL" id="MFC6198332.1"/>
    </source>
</evidence>
<gene>
    <name evidence="4" type="ORF">ACFQDM_09590</name>
</gene>
<dbReference type="PROSITE" id="PS52035">
    <property type="entry name" value="PEPTIDASE_M14"/>
    <property type="match status" value="1"/>
</dbReference>
<dbReference type="EMBL" id="JBHSSW010000012">
    <property type="protein sequence ID" value="MFC6198332.1"/>
    <property type="molecule type" value="Genomic_DNA"/>
</dbReference>
<evidence type="ECO:0000256" key="2">
    <source>
        <dbReference type="PROSITE-ProRule" id="PRU01379"/>
    </source>
</evidence>
<dbReference type="GO" id="GO:0004180">
    <property type="term" value="F:carboxypeptidase activity"/>
    <property type="evidence" value="ECO:0007669"/>
    <property type="project" value="UniProtKB-KW"/>
</dbReference>
<comment type="caution">
    <text evidence="4">The sequence shown here is derived from an EMBL/GenBank/DDBJ whole genome shotgun (WGS) entry which is preliminary data.</text>
</comment>
<keyword evidence="4" id="KW-0645">Protease</keyword>
<keyword evidence="4" id="KW-0121">Carboxypeptidase</keyword>
<evidence type="ECO:0000256" key="1">
    <source>
        <dbReference type="ARBA" id="ARBA00001947"/>
    </source>
</evidence>
<reference evidence="5" key="1">
    <citation type="journal article" date="2019" name="Int. J. Syst. Evol. Microbiol.">
        <title>The Global Catalogue of Microorganisms (GCM) 10K type strain sequencing project: providing services to taxonomists for standard genome sequencing and annotation.</title>
        <authorList>
            <consortium name="The Broad Institute Genomics Platform"/>
            <consortium name="The Broad Institute Genome Sequencing Center for Infectious Disease"/>
            <person name="Wu L."/>
            <person name="Ma J."/>
        </authorList>
    </citation>
    <scope>NUCLEOTIDE SEQUENCE [LARGE SCALE GENOMIC DNA]</scope>
    <source>
        <strain evidence="5">CGMCC-1.15741</strain>
    </source>
</reference>
<dbReference type="Proteomes" id="UP001596303">
    <property type="component" value="Unassembled WGS sequence"/>
</dbReference>
<evidence type="ECO:0000259" key="3">
    <source>
        <dbReference type="PROSITE" id="PS52035"/>
    </source>
</evidence>
<dbReference type="InterPro" id="IPR000834">
    <property type="entry name" value="Peptidase_M14"/>
</dbReference>
<accession>A0ABW1SA06</accession>
<name>A0ABW1SA06_9PROT</name>
<keyword evidence="5" id="KW-1185">Reference proteome</keyword>
<feature type="active site" description="Proton donor/acceptor" evidence="2">
    <location>
        <position position="371"/>
    </location>
</feature>
<dbReference type="RefSeq" id="WP_377378458.1">
    <property type="nucleotide sequence ID" value="NZ_JBHSSW010000012.1"/>
</dbReference>
<keyword evidence="4" id="KW-0378">Hydrolase</keyword>
<proteinExistence type="inferred from homology"/>
<dbReference type="Gene3D" id="3.40.630.10">
    <property type="entry name" value="Zn peptidases"/>
    <property type="match status" value="1"/>
</dbReference>
<dbReference type="SMART" id="SM00631">
    <property type="entry name" value="Zn_pept"/>
    <property type="match status" value="1"/>
</dbReference>
<organism evidence="4 5">
    <name type="scientific">Ponticaulis profundi</name>
    <dbReference type="NCBI Taxonomy" id="2665222"/>
    <lineage>
        <taxon>Bacteria</taxon>
        <taxon>Pseudomonadati</taxon>
        <taxon>Pseudomonadota</taxon>
        <taxon>Alphaproteobacteria</taxon>
        <taxon>Hyphomonadales</taxon>
        <taxon>Hyphomonadaceae</taxon>
        <taxon>Ponticaulis</taxon>
    </lineage>
</organism>
<sequence length="399" mass="44122">MNLTPINFRQRRLAGAVFVCALGACSTVSDPQTQTAARTEALCVRDQVSIRTDFPVGGQHGCALREDGFALTVWPEAAVDARINPSPWYAFSVEGNEEAEVNITLDYGSHRHRYSPWIKSGDSDWRKMKDAQVDVRDEGRIAVLTVPASDHNQIIAGLPIVSVADTDVWTREIAEHHGLEVVEYGQSIEGRSLTALTAGPEDAGSVVIAMTRQHPPELNGAIAFEAFVEKVVARLGEPSFANTRFVFFPMLNPDGVENGYWRHNMGGVDLNRDWFSLKQPEIRTAEQLIQREAAGKDMLAFLDFHSTWSTLVYFHPFSTPNTDSTFPMALKAALDEAFEPSPDWISSHNDGKGTSKNWALQTFRTPGMTIELGDGASRSEAERVGEITADTLFEVFFTE</sequence>
<dbReference type="PANTHER" id="PTHR12756:SF11">
    <property type="entry name" value="CYTOSOLIC CARBOXYPEPTIDASE 1"/>
    <property type="match status" value="1"/>
</dbReference>
<evidence type="ECO:0000313" key="5">
    <source>
        <dbReference type="Proteomes" id="UP001596303"/>
    </source>
</evidence>
<dbReference type="Pfam" id="PF00246">
    <property type="entry name" value="Peptidase_M14"/>
    <property type="match status" value="1"/>
</dbReference>
<comment type="similarity">
    <text evidence="2">Belongs to the peptidase M14 family.</text>
</comment>
<feature type="domain" description="Peptidase M14" evidence="3">
    <location>
        <begin position="159"/>
        <end position="399"/>
    </location>
</feature>
<dbReference type="InterPro" id="IPR050821">
    <property type="entry name" value="Cytosolic_carboxypeptidase"/>
</dbReference>
<protein>
    <submittedName>
        <fullName evidence="4">M14 family zinc carboxypeptidase</fullName>
    </submittedName>
</protein>
<comment type="cofactor">
    <cofactor evidence="1">
        <name>Zn(2+)</name>
        <dbReference type="ChEBI" id="CHEBI:29105"/>
    </cofactor>
</comment>
<dbReference type="SUPFAM" id="SSF53187">
    <property type="entry name" value="Zn-dependent exopeptidases"/>
    <property type="match status" value="1"/>
</dbReference>
<dbReference type="PANTHER" id="PTHR12756">
    <property type="entry name" value="CYTOSOLIC CARBOXYPEPTIDASE"/>
    <property type="match status" value="1"/>
</dbReference>